<keyword evidence="3" id="KW-1185">Reference proteome</keyword>
<proteinExistence type="predicted"/>
<dbReference type="EMBL" id="JASNQZ010000005">
    <property type="protein sequence ID" value="KAL0957225.1"/>
    <property type="molecule type" value="Genomic_DNA"/>
</dbReference>
<dbReference type="Proteomes" id="UP001556367">
    <property type="component" value="Unassembled WGS sequence"/>
</dbReference>
<protein>
    <recommendedName>
        <fullName evidence="4">HNH nuclease domain-containing protein</fullName>
    </recommendedName>
</protein>
<accession>A0ABR3JP32</accession>
<name>A0ABR3JP32_9AGAR</name>
<organism evidence="2 3">
    <name type="scientific">Hohenbuehelia grisea</name>
    <dbReference type="NCBI Taxonomy" id="104357"/>
    <lineage>
        <taxon>Eukaryota</taxon>
        <taxon>Fungi</taxon>
        <taxon>Dikarya</taxon>
        <taxon>Basidiomycota</taxon>
        <taxon>Agaricomycotina</taxon>
        <taxon>Agaricomycetes</taxon>
        <taxon>Agaricomycetidae</taxon>
        <taxon>Agaricales</taxon>
        <taxon>Pleurotineae</taxon>
        <taxon>Pleurotaceae</taxon>
        <taxon>Hohenbuehelia</taxon>
    </lineage>
</organism>
<reference evidence="3" key="1">
    <citation type="submission" date="2024-06" db="EMBL/GenBank/DDBJ databases">
        <title>Multi-omics analyses provide insights into the biosynthesis of the anticancer antibiotic pleurotin in Hohenbuehelia grisea.</title>
        <authorList>
            <person name="Weaver J.A."/>
            <person name="Alberti F."/>
        </authorList>
    </citation>
    <scope>NUCLEOTIDE SEQUENCE [LARGE SCALE GENOMIC DNA]</scope>
    <source>
        <strain evidence="3">T-177</strain>
    </source>
</reference>
<evidence type="ECO:0000256" key="1">
    <source>
        <dbReference type="SAM" id="MobiDB-lite"/>
    </source>
</evidence>
<feature type="region of interest" description="Disordered" evidence="1">
    <location>
        <begin position="1"/>
        <end position="21"/>
    </location>
</feature>
<feature type="compositionally biased region" description="Acidic residues" evidence="1">
    <location>
        <begin position="237"/>
        <end position="256"/>
    </location>
</feature>
<evidence type="ECO:0008006" key="4">
    <source>
        <dbReference type="Google" id="ProtNLM"/>
    </source>
</evidence>
<sequence>MSNLEDTPSSRSTSRRPDCSKRVNKVCPHGNRCLISSCDPRNGVQYVHLVPRALWQEDPLMTKLEWYWGMTRGTLNLDTRYNVFPCASQLHGILDVSGWGLLPPDDVVNQYHERLTKVHSYYFADRFKRPNIPNNHFSYRFLPLRDMEPVSITRQIRIPTVIGPPLRPTDFIVHVFPFDDIPVLKSHIHPKFAIFQLGRQISGLAADKKASLLNANPILCSVLDLHKAWSESLPAGADEDSEFNQPLDDSDDDDSDGGGRGGDDPGDGDYSDVPTIPRRDGKRKATMPPSPSARSKRSCPPSRTTGNTLREIRSHVPSGNTTLRVKEWIVETRLALFTPSQASSTQCRLGTSPLHSRNANIAATPRLANACYVQDNSSEADTLLGTLSRGCKRYLDAEALAAMKKRKKSSVEFGCEGLPQGVQGMES</sequence>
<gene>
    <name evidence="2" type="ORF">HGRIS_001039</name>
</gene>
<comment type="caution">
    <text evidence="2">The sequence shown here is derived from an EMBL/GenBank/DDBJ whole genome shotgun (WGS) entry which is preliminary data.</text>
</comment>
<evidence type="ECO:0000313" key="2">
    <source>
        <dbReference type="EMBL" id="KAL0957225.1"/>
    </source>
</evidence>
<feature type="region of interest" description="Disordered" evidence="1">
    <location>
        <begin position="236"/>
        <end position="317"/>
    </location>
</feature>
<evidence type="ECO:0000313" key="3">
    <source>
        <dbReference type="Proteomes" id="UP001556367"/>
    </source>
</evidence>